<dbReference type="RefSeq" id="WP_054775012.1">
    <property type="nucleotide sequence ID" value="NZ_AP019782.1"/>
</dbReference>
<dbReference type="Proteomes" id="UP000824988">
    <property type="component" value="Chromosome"/>
</dbReference>
<sequence>MISLISNANASANAYRVVDSAAQPLIAAAVADQQDGGQVEPQSGGDSVNISDEAIQALEQDRSQANLEAQVDQDPNFAAEMAKSLAYRADTAVVPKPVRPGGGDTYDARTLPVMQMSGETIRLKRIALYEAELQKGTPPAQIYHKLSQFMNRMVDF</sequence>
<evidence type="ECO:0000313" key="1">
    <source>
        <dbReference type="EMBL" id="BBL71457.1"/>
    </source>
</evidence>
<accession>A0A8D4VRW2</accession>
<evidence type="ECO:0000313" key="2">
    <source>
        <dbReference type="Proteomes" id="UP000824988"/>
    </source>
</evidence>
<reference evidence="1" key="1">
    <citation type="submission" date="2019-06" db="EMBL/GenBank/DDBJ databases">
        <title>Complete genome sequence of Methylogaea oryzae strain JCM16910.</title>
        <authorList>
            <person name="Asakawa S."/>
        </authorList>
    </citation>
    <scope>NUCLEOTIDE SEQUENCE</scope>
    <source>
        <strain evidence="1">E10</strain>
    </source>
</reference>
<protein>
    <submittedName>
        <fullName evidence="1">Uncharacterized protein</fullName>
    </submittedName>
</protein>
<proteinExistence type="predicted"/>
<dbReference type="AlphaFoldDB" id="A0A8D4VRW2"/>
<dbReference type="KEGG" id="moz:MoryE10_20630"/>
<organism evidence="1 2">
    <name type="scientific">Methylogaea oryzae</name>
    <dbReference type="NCBI Taxonomy" id="1295382"/>
    <lineage>
        <taxon>Bacteria</taxon>
        <taxon>Pseudomonadati</taxon>
        <taxon>Pseudomonadota</taxon>
        <taxon>Gammaproteobacteria</taxon>
        <taxon>Methylococcales</taxon>
        <taxon>Methylococcaceae</taxon>
        <taxon>Methylogaea</taxon>
    </lineage>
</organism>
<gene>
    <name evidence="1" type="ORF">MoryE10_20630</name>
</gene>
<dbReference type="EMBL" id="AP019782">
    <property type="protein sequence ID" value="BBL71457.1"/>
    <property type="molecule type" value="Genomic_DNA"/>
</dbReference>
<keyword evidence="2" id="KW-1185">Reference proteome</keyword>
<name>A0A8D4VRW2_9GAMM</name>